<keyword evidence="2" id="KW-0472">Membrane</keyword>
<protein>
    <submittedName>
        <fullName evidence="5">TonB-dependent receptor</fullName>
    </submittedName>
</protein>
<dbReference type="SUPFAM" id="SSF49464">
    <property type="entry name" value="Carboxypeptidase regulatory domain-like"/>
    <property type="match status" value="1"/>
</dbReference>
<evidence type="ECO:0000256" key="2">
    <source>
        <dbReference type="ARBA" id="ARBA00023136"/>
    </source>
</evidence>
<dbReference type="Proteomes" id="UP000763088">
    <property type="component" value="Unassembled WGS sequence"/>
</dbReference>
<evidence type="ECO:0000259" key="4">
    <source>
        <dbReference type="Pfam" id="PF14905"/>
    </source>
</evidence>
<evidence type="ECO:0000313" key="5">
    <source>
        <dbReference type="EMBL" id="MBE6266501.1"/>
    </source>
</evidence>
<accession>A0A928BTV2</accession>
<dbReference type="SUPFAM" id="SSF56935">
    <property type="entry name" value="Porins"/>
    <property type="match status" value="1"/>
</dbReference>
<comment type="caution">
    <text evidence="5">The sequence shown here is derived from an EMBL/GenBank/DDBJ whole genome shotgun (WGS) entry which is preliminary data.</text>
</comment>
<name>A0A928BTV2_XYLRU</name>
<keyword evidence="3" id="KW-0998">Cell outer membrane</keyword>
<dbReference type="Pfam" id="PF14905">
    <property type="entry name" value="OMP_b-brl_3"/>
    <property type="match status" value="1"/>
</dbReference>
<dbReference type="GO" id="GO:0009279">
    <property type="term" value="C:cell outer membrane"/>
    <property type="evidence" value="ECO:0007669"/>
    <property type="project" value="UniProtKB-SubCell"/>
</dbReference>
<dbReference type="AlphaFoldDB" id="A0A928BTV2"/>
<keyword evidence="5" id="KW-0675">Receptor</keyword>
<dbReference type="Pfam" id="PF13715">
    <property type="entry name" value="CarbopepD_reg_2"/>
    <property type="match status" value="1"/>
</dbReference>
<reference evidence="5" key="1">
    <citation type="submission" date="2019-04" db="EMBL/GenBank/DDBJ databases">
        <title>Evolution of Biomass-Degrading Anaerobic Consortia Revealed by Metagenomics.</title>
        <authorList>
            <person name="Peng X."/>
        </authorList>
    </citation>
    <scope>NUCLEOTIDE SEQUENCE</scope>
    <source>
        <strain evidence="5">SIG141</strain>
    </source>
</reference>
<dbReference type="InterPro" id="IPR008969">
    <property type="entry name" value="CarboxyPept-like_regulatory"/>
</dbReference>
<comment type="subcellular location">
    <subcellularLocation>
        <location evidence="1">Cell outer membrane</location>
    </subcellularLocation>
</comment>
<dbReference type="InterPro" id="IPR041700">
    <property type="entry name" value="OMP_b-brl_3"/>
</dbReference>
<feature type="domain" description="Outer membrane protein beta-barrel" evidence="4">
    <location>
        <begin position="420"/>
        <end position="794"/>
    </location>
</feature>
<evidence type="ECO:0000256" key="1">
    <source>
        <dbReference type="ARBA" id="ARBA00004442"/>
    </source>
</evidence>
<dbReference type="InterPro" id="IPR036942">
    <property type="entry name" value="Beta-barrel_TonB_sf"/>
</dbReference>
<evidence type="ECO:0000313" key="6">
    <source>
        <dbReference type="Proteomes" id="UP000763088"/>
    </source>
</evidence>
<sequence>MSDVLKQMNEQYKEYTISFMYNELEDFRVTTKIRNKSLPDAIQQMIGFYPIHMTVEGNEITVECPQKSTPRYKGTIVDQQNQPVAYANIALLSAEDSTLIAGGVSNESGLFVIPCEQKPVVARISYVGYKTIYKHCNSTQMGTIRLAPENHMLKGVVVKGTPQYKMTMGGMEIAIEGTLLAKMGSALDVLGQLPRVSVNGNSVNVFGKGAPLIYINNKKMMNAQELQQLKSEDIKSVEVITNPGAQYDAEVESVIKIKTRKRTAEGLSIRNDANVSYNKWLSGYEELMLKYQTSKFEIINDAYIYSSASGEDNTLDIDIHTDKDNIEIKQYVPTKARQAGVSEYLATDYWVNDSNSIGASYQYYTMFYSNITGWNRQEILRNGVMEGVVNATDIMKPKNQQHTLNAYYQGKIGKMGIDLNGTYYYGTNERNDVGIETSVELDNREIHSSSKEKNSMYAAKLILDFPMMGGILKVGTELTKTKSHGVFINEEKYVKSSESDIKEHNIAGFAQYELSIGHWHMGAGVRYEDVVRNYYLYGVKQDDASRTYHNLFPNLAVAWREGDWSWQLSMNEKMHRPSYHNLRNFMQYDNRYMYEGGNPTLRPEKVYNIETSATYRWISATWGYTYIKDAMVWVDRLLDNQAITYTSNMNFDHYQSLYGTIYLAPIFKVYRPTLELTYQQQIFNTKDYGCNRNLNKPSFGFKMNNRFVFSKSLMAGFSVRANTNSYDGFLESRGRVSVDAAIRKSFDNERWVVMLTAEDIFKTARERWTMYGMGTETSKNCYNYNRNITLRVTYNFNNTRTKYKGTGAGNEEKKRM</sequence>
<dbReference type="Gene3D" id="2.40.170.20">
    <property type="entry name" value="TonB-dependent receptor, beta-barrel domain"/>
    <property type="match status" value="1"/>
</dbReference>
<organism evidence="5 6">
    <name type="scientific">Xylanibacter ruminicola</name>
    <name type="common">Prevotella ruminicola</name>
    <dbReference type="NCBI Taxonomy" id="839"/>
    <lineage>
        <taxon>Bacteria</taxon>
        <taxon>Pseudomonadati</taxon>
        <taxon>Bacteroidota</taxon>
        <taxon>Bacteroidia</taxon>
        <taxon>Bacteroidales</taxon>
        <taxon>Prevotellaceae</taxon>
        <taxon>Xylanibacter</taxon>
    </lineage>
</organism>
<evidence type="ECO:0000256" key="3">
    <source>
        <dbReference type="ARBA" id="ARBA00023237"/>
    </source>
</evidence>
<dbReference type="EMBL" id="SUYD01000010">
    <property type="protein sequence ID" value="MBE6266501.1"/>
    <property type="molecule type" value="Genomic_DNA"/>
</dbReference>
<proteinExistence type="predicted"/>
<gene>
    <name evidence="5" type="ORF">E7102_08535</name>
</gene>